<evidence type="ECO:0000256" key="1">
    <source>
        <dbReference type="SAM" id="MobiDB-lite"/>
    </source>
</evidence>
<keyword evidence="3" id="KW-1185">Reference proteome</keyword>
<evidence type="ECO:0000313" key="2">
    <source>
        <dbReference type="EMBL" id="EDX73007.1"/>
    </source>
</evidence>
<proteinExistence type="predicted"/>
<evidence type="ECO:0000313" key="3">
    <source>
        <dbReference type="Proteomes" id="UP000003835"/>
    </source>
</evidence>
<gene>
    <name evidence="2" type="ORF">MC7420_2625</name>
</gene>
<dbReference type="Proteomes" id="UP000003835">
    <property type="component" value="Unassembled WGS sequence"/>
</dbReference>
<feature type="compositionally biased region" description="Basic and acidic residues" evidence="1">
    <location>
        <begin position="1"/>
        <end position="13"/>
    </location>
</feature>
<reference evidence="2 3" key="1">
    <citation type="submission" date="2008-07" db="EMBL/GenBank/DDBJ databases">
        <authorList>
            <person name="Tandeau de Marsac N."/>
            <person name="Ferriera S."/>
            <person name="Johnson J."/>
            <person name="Kravitz S."/>
            <person name="Beeson K."/>
            <person name="Sutton G."/>
            <person name="Rogers Y.-H."/>
            <person name="Friedman R."/>
            <person name="Frazier M."/>
            <person name="Venter J.C."/>
        </authorList>
    </citation>
    <scope>NUCLEOTIDE SEQUENCE [LARGE SCALE GENOMIC DNA]</scope>
    <source>
        <strain evidence="2 3">PCC 7420</strain>
    </source>
</reference>
<dbReference type="EMBL" id="DS989860">
    <property type="protein sequence ID" value="EDX73007.1"/>
    <property type="molecule type" value="Genomic_DNA"/>
</dbReference>
<protein>
    <submittedName>
        <fullName evidence="2">Uncharacterized protein</fullName>
    </submittedName>
</protein>
<name>B4VYI8_9CYAN</name>
<accession>B4VYI8</accession>
<sequence length="32" mass="3682">MVKEIKSSTHNRTENQSSHLSPDKIYPNPKTN</sequence>
<dbReference type="HOGENOM" id="CLU_3388863_0_0_3"/>
<feature type="region of interest" description="Disordered" evidence="1">
    <location>
        <begin position="1"/>
        <end position="32"/>
    </location>
</feature>
<dbReference type="AlphaFoldDB" id="B4VYI8"/>
<organism evidence="2 3">
    <name type="scientific">Coleofasciculus chthonoplastes PCC 7420</name>
    <dbReference type="NCBI Taxonomy" id="118168"/>
    <lineage>
        <taxon>Bacteria</taxon>
        <taxon>Bacillati</taxon>
        <taxon>Cyanobacteriota</taxon>
        <taxon>Cyanophyceae</taxon>
        <taxon>Coleofasciculales</taxon>
        <taxon>Coleofasciculaceae</taxon>
        <taxon>Coleofasciculus</taxon>
    </lineage>
</organism>